<dbReference type="Pfam" id="PF00908">
    <property type="entry name" value="dTDP_sugar_isom"/>
    <property type="match status" value="1"/>
</dbReference>
<proteinExistence type="inferred from homology"/>
<keyword evidence="5 6" id="KW-0413">Isomerase</keyword>
<comment type="catalytic activity">
    <reaction evidence="1 5">
        <text>dTDP-4-dehydro-6-deoxy-alpha-D-glucose = dTDP-4-dehydro-beta-L-rhamnose</text>
        <dbReference type="Rhea" id="RHEA:16969"/>
        <dbReference type="ChEBI" id="CHEBI:57649"/>
        <dbReference type="ChEBI" id="CHEBI:62830"/>
        <dbReference type="EC" id="5.1.3.13"/>
    </reaction>
</comment>
<evidence type="ECO:0000256" key="1">
    <source>
        <dbReference type="ARBA" id="ARBA00001298"/>
    </source>
</evidence>
<dbReference type="EMBL" id="JAFCLK010000021">
    <property type="protein sequence ID" value="MBR1138473.1"/>
    <property type="molecule type" value="Genomic_DNA"/>
</dbReference>
<keyword evidence="7" id="KW-1185">Reference proteome</keyword>
<evidence type="ECO:0000313" key="7">
    <source>
        <dbReference type="Proteomes" id="UP001314635"/>
    </source>
</evidence>
<dbReference type="InterPro" id="IPR000888">
    <property type="entry name" value="RmlC-like"/>
</dbReference>
<dbReference type="CDD" id="cd00438">
    <property type="entry name" value="cupin_RmlC"/>
    <property type="match status" value="1"/>
</dbReference>
<comment type="caution">
    <text evidence="6">The sequence shown here is derived from an EMBL/GenBank/DDBJ whole genome shotgun (WGS) entry which is preliminary data.</text>
</comment>
<protein>
    <recommendedName>
        <fullName evidence="4 5">dTDP-4-dehydrorhamnose 3,5-epimerase</fullName>
        <ecNumber evidence="3 5">5.1.3.13</ecNumber>
    </recommendedName>
    <alternativeName>
        <fullName evidence="5">Thymidine diphospho-4-keto-rhamnose 3,5-epimerase</fullName>
    </alternativeName>
</protein>
<dbReference type="SUPFAM" id="SSF51182">
    <property type="entry name" value="RmlC-like cupins"/>
    <property type="match status" value="1"/>
</dbReference>
<dbReference type="Proteomes" id="UP001314635">
    <property type="component" value="Unassembled WGS sequence"/>
</dbReference>
<dbReference type="InterPro" id="IPR014710">
    <property type="entry name" value="RmlC-like_jellyroll"/>
</dbReference>
<dbReference type="InterPro" id="IPR011051">
    <property type="entry name" value="RmlC_Cupin_sf"/>
</dbReference>
<reference evidence="7" key="1">
    <citation type="journal article" date="2021" name="ISME J.">
        <title>Evolutionary origin and ecological implication of a unique nif island in free-living Bradyrhizobium lineages.</title>
        <authorList>
            <person name="Tao J."/>
        </authorList>
    </citation>
    <scope>NUCLEOTIDE SEQUENCE [LARGE SCALE GENOMIC DNA]</scope>
    <source>
        <strain evidence="7">SZCCT0094</strain>
    </source>
</reference>
<dbReference type="PANTHER" id="PTHR21047">
    <property type="entry name" value="DTDP-6-DEOXY-D-GLUCOSE-3,5 EPIMERASE"/>
    <property type="match status" value="1"/>
</dbReference>
<organism evidence="6 7">
    <name type="scientific">Bradyrhizobium denitrificans</name>
    <dbReference type="NCBI Taxonomy" id="2734912"/>
    <lineage>
        <taxon>Bacteria</taxon>
        <taxon>Pseudomonadati</taxon>
        <taxon>Pseudomonadota</taxon>
        <taxon>Alphaproteobacteria</taxon>
        <taxon>Hyphomicrobiales</taxon>
        <taxon>Nitrobacteraceae</taxon>
        <taxon>Bradyrhizobium</taxon>
    </lineage>
</organism>
<dbReference type="GO" id="GO:0008830">
    <property type="term" value="F:dTDP-4-dehydrorhamnose 3,5-epimerase activity"/>
    <property type="evidence" value="ECO:0007669"/>
    <property type="project" value="UniProtKB-EC"/>
</dbReference>
<comment type="pathway">
    <text evidence="5">Carbohydrate biosynthesis; dTDP-L-rhamnose biosynthesis.</text>
</comment>
<dbReference type="PANTHER" id="PTHR21047:SF2">
    <property type="entry name" value="THYMIDINE DIPHOSPHO-4-KETO-RHAMNOSE 3,5-EPIMERASE"/>
    <property type="match status" value="1"/>
</dbReference>
<evidence type="ECO:0000313" key="6">
    <source>
        <dbReference type="EMBL" id="MBR1138473.1"/>
    </source>
</evidence>
<gene>
    <name evidence="6" type="primary">rfbC</name>
    <name evidence="6" type="ORF">JQ619_22135</name>
</gene>
<dbReference type="NCBIfam" id="TIGR01221">
    <property type="entry name" value="rmlC"/>
    <property type="match status" value="1"/>
</dbReference>
<dbReference type="Gene3D" id="2.60.120.10">
    <property type="entry name" value="Jelly Rolls"/>
    <property type="match status" value="1"/>
</dbReference>
<dbReference type="EC" id="5.1.3.13" evidence="3 5"/>
<evidence type="ECO:0000256" key="3">
    <source>
        <dbReference type="ARBA" id="ARBA00012098"/>
    </source>
</evidence>
<accession>A0ABS5GB37</accession>
<name>A0ABS5GB37_9BRAD</name>
<comment type="function">
    <text evidence="2 5">Catalyzes the epimerization of the C3' and C5'positions of dTDP-6-deoxy-D-xylo-4-hexulose, forming dTDP-6-deoxy-L-lyxo-4-hexulose.</text>
</comment>
<sequence>MHIERYPILGILSLTPVKHGDARGFFSEVYRREIASAAGLPVDFVQENHVFSAQRGVLRGLHFQRPPRAQGKLVRCIRGAILDVAVDIRTGSPTFGRHVAVELSSANWTQLWVPEGFAHGYAVLEAPCEVLYKVTDYWAPSSELGLAWDDPDLGIDWRLGSDEVILSDKDRVHPRLSGLAPVFQFSEKTSS</sequence>
<dbReference type="RefSeq" id="WP_172235432.1">
    <property type="nucleotide sequence ID" value="NZ_JABFDP010000001.1"/>
</dbReference>
<comment type="similarity">
    <text evidence="5">Belongs to the dTDP-4-dehydrorhamnose 3,5-epimerase family.</text>
</comment>
<evidence type="ECO:0000256" key="4">
    <source>
        <dbReference type="ARBA" id="ARBA00019595"/>
    </source>
</evidence>
<comment type="subunit">
    <text evidence="5">Homodimer.</text>
</comment>
<evidence type="ECO:0000256" key="2">
    <source>
        <dbReference type="ARBA" id="ARBA00001997"/>
    </source>
</evidence>
<evidence type="ECO:0000256" key="5">
    <source>
        <dbReference type="RuleBase" id="RU364069"/>
    </source>
</evidence>